<evidence type="ECO:0000256" key="1">
    <source>
        <dbReference type="SAM" id="MobiDB-lite"/>
    </source>
</evidence>
<organism evidence="2 3">
    <name type="scientific">Dorcoceras hygrometricum</name>
    <dbReference type="NCBI Taxonomy" id="472368"/>
    <lineage>
        <taxon>Eukaryota</taxon>
        <taxon>Viridiplantae</taxon>
        <taxon>Streptophyta</taxon>
        <taxon>Embryophyta</taxon>
        <taxon>Tracheophyta</taxon>
        <taxon>Spermatophyta</taxon>
        <taxon>Magnoliopsida</taxon>
        <taxon>eudicotyledons</taxon>
        <taxon>Gunneridae</taxon>
        <taxon>Pentapetalae</taxon>
        <taxon>asterids</taxon>
        <taxon>lamiids</taxon>
        <taxon>Lamiales</taxon>
        <taxon>Gesneriaceae</taxon>
        <taxon>Didymocarpoideae</taxon>
        <taxon>Trichosporeae</taxon>
        <taxon>Loxocarpinae</taxon>
        <taxon>Dorcoceras</taxon>
    </lineage>
</organism>
<protein>
    <submittedName>
        <fullName evidence="2">Spindle pole body component 110-like</fullName>
    </submittedName>
</protein>
<dbReference type="EMBL" id="KV009512">
    <property type="protein sequence ID" value="KZV29099.1"/>
    <property type="molecule type" value="Genomic_DNA"/>
</dbReference>
<reference evidence="2 3" key="1">
    <citation type="journal article" date="2015" name="Proc. Natl. Acad. Sci. U.S.A.">
        <title>The resurrection genome of Boea hygrometrica: A blueprint for survival of dehydration.</title>
        <authorList>
            <person name="Xiao L."/>
            <person name="Yang G."/>
            <person name="Zhang L."/>
            <person name="Yang X."/>
            <person name="Zhao S."/>
            <person name="Ji Z."/>
            <person name="Zhou Q."/>
            <person name="Hu M."/>
            <person name="Wang Y."/>
            <person name="Chen M."/>
            <person name="Xu Y."/>
            <person name="Jin H."/>
            <person name="Xiao X."/>
            <person name="Hu G."/>
            <person name="Bao F."/>
            <person name="Hu Y."/>
            <person name="Wan P."/>
            <person name="Li L."/>
            <person name="Deng X."/>
            <person name="Kuang T."/>
            <person name="Xiang C."/>
            <person name="Zhu J.K."/>
            <person name="Oliver M.J."/>
            <person name="He Y."/>
        </authorList>
    </citation>
    <scope>NUCLEOTIDE SEQUENCE [LARGE SCALE GENOMIC DNA]</scope>
    <source>
        <strain evidence="3">cv. XS01</strain>
    </source>
</reference>
<keyword evidence="3" id="KW-1185">Reference proteome</keyword>
<gene>
    <name evidence="2" type="ORF">F511_06594</name>
</gene>
<evidence type="ECO:0000313" key="3">
    <source>
        <dbReference type="Proteomes" id="UP000250235"/>
    </source>
</evidence>
<dbReference type="AlphaFoldDB" id="A0A2Z7BBC2"/>
<evidence type="ECO:0000313" key="2">
    <source>
        <dbReference type="EMBL" id="KZV29099.1"/>
    </source>
</evidence>
<feature type="region of interest" description="Disordered" evidence="1">
    <location>
        <begin position="39"/>
        <end position="84"/>
    </location>
</feature>
<sequence>MQDALNKLATENEELKSRSQEMLYENQRLAGIIISSTRSSASPDKLHGAMKPSGDKIGLGYGSNDSSKAETRCTPQLDRTKFKQ</sequence>
<name>A0A2Z7BBC2_9LAMI</name>
<proteinExistence type="predicted"/>
<accession>A0A2Z7BBC2</accession>
<dbReference type="Proteomes" id="UP000250235">
    <property type="component" value="Unassembled WGS sequence"/>
</dbReference>